<protein>
    <submittedName>
        <fullName evidence="1">Uncharacterized protein</fullName>
    </submittedName>
</protein>
<name>A0A6A6PL05_9PEZI</name>
<gene>
    <name evidence="1" type="ORF">BDY17DRAFT_36451</name>
</gene>
<dbReference type="EMBL" id="MU001640">
    <property type="protein sequence ID" value="KAF2480344.1"/>
    <property type="molecule type" value="Genomic_DNA"/>
</dbReference>
<dbReference type="Proteomes" id="UP000799767">
    <property type="component" value="Unassembled WGS sequence"/>
</dbReference>
<keyword evidence="2" id="KW-1185">Reference proteome</keyword>
<evidence type="ECO:0000313" key="2">
    <source>
        <dbReference type="Proteomes" id="UP000799767"/>
    </source>
</evidence>
<proteinExistence type="predicted"/>
<sequence length="159" mass="18236">MLLSAAWLLIRERRLESAIGPPINLLAVLCSVSLRRNGQSHSHFGYQTTGMSSSAPRLRVMKTKMWSDHPSPSPLWVRLLHIFHRFEEHLSFTILRLLHRLRHFEALLALPALGVTYLHLTCRLAFARSGEGILHLLQLVNEFRCCWQNILVPLLLLSS</sequence>
<accession>A0A6A6PL05</accession>
<dbReference type="AlphaFoldDB" id="A0A6A6PL05"/>
<reference evidence="1" key="1">
    <citation type="journal article" date="2020" name="Stud. Mycol.">
        <title>101 Dothideomycetes genomes: a test case for predicting lifestyles and emergence of pathogens.</title>
        <authorList>
            <person name="Haridas S."/>
            <person name="Albert R."/>
            <person name="Binder M."/>
            <person name="Bloem J."/>
            <person name="Labutti K."/>
            <person name="Salamov A."/>
            <person name="Andreopoulos B."/>
            <person name="Baker S."/>
            <person name="Barry K."/>
            <person name="Bills G."/>
            <person name="Bluhm B."/>
            <person name="Cannon C."/>
            <person name="Castanera R."/>
            <person name="Culley D."/>
            <person name="Daum C."/>
            <person name="Ezra D."/>
            <person name="Gonzalez J."/>
            <person name="Henrissat B."/>
            <person name="Kuo A."/>
            <person name="Liang C."/>
            <person name="Lipzen A."/>
            <person name="Lutzoni F."/>
            <person name="Magnuson J."/>
            <person name="Mondo S."/>
            <person name="Nolan M."/>
            <person name="Ohm R."/>
            <person name="Pangilinan J."/>
            <person name="Park H.-J."/>
            <person name="Ramirez L."/>
            <person name="Alfaro M."/>
            <person name="Sun H."/>
            <person name="Tritt A."/>
            <person name="Yoshinaga Y."/>
            <person name="Zwiers L.-H."/>
            <person name="Turgeon B."/>
            <person name="Goodwin S."/>
            <person name="Spatafora J."/>
            <person name="Crous P."/>
            <person name="Grigoriev I."/>
        </authorList>
    </citation>
    <scope>NUCLEOTIDE SEQUENCE</scope>
    <source>
        <strain evidence="1">CBS 113389</strain>
    </source>
</reference>
<evidence type="ECO:0000313" key="1">
    <source>
        <dbReference type="EMBL" id="KAF2480344.1"/>
    </source>
</evidence>
<organism evidence="1 2">
    <name type="scientific">Neohortaea acidophila</name>
    <dbReference type="NCBI Taxonomy" id="245834"/>
    <lineage>
        <taxon>Eukaryota</taxon>
        <taxon>Fungi</taxon>
        <taxon>Dikarya</taxon>
        <taxon>Ascomycota</taxon>
        <taxon>Pezizomycotina</taxon>
        <taxon>Dothideomycetes</taxon>
        <taxon>Dothideomycetidae</taxon>
        <taxon>Mycosphaerellales</taxon>
        <taxon>Teratosphaeriaceae</taxon>
        <taxon>Neohortaea</taxon>
    </lineage>
</organism>
<dbReference type="GeneID" id="54479306"/>
<dbReference type="RefSeq" id="XP_033586914.1">
    <property type="nucleotide sequence ID" value="XM_033738304.1"/>
</dbReference>